<feature type="transmembrane region" description="Helical" evidence="6">
    <location>
        <begin position="41"/>
        <end position="59"/>
    </location>
</feature>
<evidence type="ECO:0000259" key="7">
    <source>
        <dbReference type="Pfam" id="PF03772"/>
    </source>
</evidence>
<feature type="transmembrane region" description="Helical" evidence="6">
    <location>
        <begin position="353"/>
        <end position="372"/>
    </location>
</feature>
<organism evidence="8 9">
    <name type="scientific">Candidatus Borreliella tachyglossi</name>
    <dbReference type="NCBI Taxonomy" id="1964448"/>
    <lineage>
        <taxon>Bacteria</taxon>
        <taxon>Pseudomonadati</taxon>
        <taxon>Spirochaetota</taxon>
        <taxon>Spirochaetia</taxon>
        <taxon>Spirochaetales</taxon>
        <taxon>Borreliaceae</taxon>
        <taxon>Borreliella</taxon>
    </lineage>
</organism>
<protein>
    <submittedName>
        <fullName evidence="8">Competence protein</fullName>
    </submittedName>
</protein>
<feature type="transmembrane region" description="Helical" evidence="6">
    <location>
        <begin position="273"/>
        <end position="291"/>
    </location>
</feature>
<keyword evidence="4 6" id="KW-1133">Transmembrane helix</keyword>
<sequence>MIFLFIISSLNLLIQYYLQFNLIYLNLTLILIFLIKKNAHLVLTFMISTSLLVIFETSLKFKRFEDYYYKITNITYMTKYSNTKIESLDGFGNEYSFTFENINDKYKIGDIVKIQNNNIQFIKRPLLVKAREKYNKLLNRFFNEISPTYSHFSKAILTNDKSEITKYERNLFQKAGISHILVVSGLHFYLLYIIFHYLLYLIKNEILKYVILSIILFNYLILTGFSPSALRAFIMMEILMIYKSVYGKINLLNTLSISFIISAIILPHTLNSIGFKLSYLAVFGISISLYLKNRYNLNALISSILTTFLIQVTIAPVLYAHNFNLSAISILANLIITPLMLVFLLVKILTLGFYTFNTHLFLLFDLINTYIFKAIKDIATIFSKFPVIQSHNISVFLFLSILILFYIIYKLEREKRHCSKD</sequence>
<feature type="transmembrane region" description="Helical" evidence="6">
    <location>
        <begin position="245"/>
        <end position="267"/>
    </location>
</feature>
<dbReference type="AlphaFoldDB" id="A0A2S1LXG6"/>
<proteinExistence type="predicted"/>
<keyword evidence="5 6" id="KW-0472">Membrane</keyword>
<accession>A0A2S1LXG6</accession>
<dbReference type="EMBL" id="CP025785">
    <property type="protein sequence ID" value="AWG42955.1"/>
    <property type="molecule type" value="Genomic_DNA"/>
</dbReference>
<gene>
    <name evidence="8" type="ORF">CR532_03085</name>
</gene>
<feature type="transmembrane region" description="Helical" evidence="6">
    <location>
        <begin position="325"/>
        <end position="346"/>
    </location>
</feature>
<dbReference type="PANTHER" id="PTHR30619">
    <property type="entry name" value="DNA INTERNALIZATION/COMPETENCE PROTEIN COMEC/REC2"/>
    <property type="match status" value="1"/>
</dbReference>
<evidence type="ECO:0000256" key="3">
    <source>
        <dbReference type="ARBA" id="ARBA00022692"/>
    </source>
</evidence>
<dbReference type="InterPro" id="IPR052159">
    <property type="entry name" value="Competence_DNA_uptake"/>
</dbReference>
<dbReference type="Pfam" id="PF03772">
    <property type="entry name" value="Competence"/>
    <property type="match status" value="1"/>
</dbReference>
<feature type="transmembrane region" description="Helical" evidence="6">
    <location>
        <begin position="298"/>
        <end position="319"/>
    </location>
</feature>
<evidence type="ECO:0000256" key="5">
    <source>
        <dbReference type="ARBA" id="ARBA00023136"/>
    </source>
</evidence>
<keyword evidence="9" id="KW-1185">Reference proteome</keyword>
<evidence type="ECO:0000313" key="8">
    <source>
        <dbReference type="EMBL" id="AWG42955.1"/>
    </source>
</evidence>
<dbReference type="OrthoDB" id="351022at2"/>
<keyword evidence="3 6" id="KW-0812">Transmembrane</keyword>
<name>A0A2S1LXG6_9SPIR</name>
<comment type="subcellular location">
    <subcellularLocation>
        <location evidence="1">Cell membrane</location>
        <topology evidence="1">Multi-pass membrane protein</topology>
    </subcellularLocation>
</comment>
<evidence type="ECO:0000256" key="2">
    <source>
        <dbReference type="ARBA" id="ARBA00022475"/>
    </source>
</evidence>
<feature type="transmembrane region" description="Helical" evidence="6">
    <location>
        <begin position="176"/>
        <end position="200"/>
    </location>
</feature>
<evidence type="ECO:0000313" key="9">
    <source>
        <dbReference type="Proteomes" id="UP000244655"/>
    </source>
</evidence>
<evidence type="ECO:0000256" key="1">
    <source>
        <dbReference type="ARBA" id="ARBA00004651"/>
    </source>
</evidence>
<dbReference type="Proteomes" id="UP000244655">
    <property type="component" value="Chromosome"/>
</dbReference>
<keyword evidence="2" id="KW-1003">Cell membrane</keyword>
<feature type="transmembrane region" description="Helical" evidence="6">
    <location>
        <begin position="206"/>
        <end position="225"/>
    </location>
</feature>
<evidence type="ECO:0000256" key="6">
    <source>
        <dbReference type="SAM" id="Phobius"/>
    </source>
</evidence>
<dbReference type="RefSeq" id="WP_108729354.1">
    <property type="nucleotide sequence ID" value="NZ_CP025785.1"/>
</dbReference>
<feature type="domain" description="ComEC/Rec2-related protein" evidence="7">
    <location>
        <begin position="157"/>
        <end position="409"/>
    </location>
</feature>
<feature type="transmembrane region" description="Helical" evidence="6">
    <location>
        <begin position="392"/>
        <end position="409"/>
    </location>
</feature>
<dbReference type="GO" id="GO:0005886">
    <property type="term" value="C:plasma membrane"/>
    <property type="evidence" value="ECO:0007669"/>
    <property type="project" value="UniProtKB-SubCell"/>
</dbReference>
<evidence type="ECO:0000256" key="4">
    <source>
        <dbReference type="ARBA" id="ARBA00022989"/>
    </source>
</evidence>
<reference evidence="8 9" key="1">
    <citation type="submission" date="2018-01" db="EMBL/GenBank/DDBJ databases">
        <title>Genome sequence of Borrelia tachyglossi.</title>
        <authorList>
            <person name="Gofton A.W."/>
        </authorList>
    </citation>
    <scope>NUCLEOTIDE SEQUENCE [LARGE SCALE GENOMIC DNA]</scope>
    <source>
        <strain evidence="8 9">Bc-F10-1268</strain>
    </source>
</reference>
<dbReference type="PANTHER" id="PTHR30619:SF7">
    <property type="entry name" value="BETA-LACTAMASE DOMAIN PROTEIN"/>
    <property type="match status" value="1"/>
</dbReference>
<feature type="transmembrane region" description="Helical" evidence="6">
    <location>
        <begin position="12"/>
        <end position="35"/>
    </location>
</feature>
<dbReference type="InterPro" id="IPR004477">
    <property type="entry name" value="ComEC_N"/>
</dbReference>
<dbReference type="NCBIfam" id="TIGR00360">
    <property type="entry name" value="ComEC_N-term"/>
    <property type="match status" value="1"/>
</dbReference>